<accession>A0A6A1WED0</accession>
<dbReference type="PANTHER" id="PTHR33781:SF1">
    <property type="entry name" value="PROTEIN PHYTOCHROME KINASE SUBSTRATE 4"/>
    <property type="match status" value="1"/>
</dbReference>
<dbReference type="OrthoDB" id="691744at2759"/>
<keyword evidence="2" id="KW-0808">Transferase</keyword>
<feature type="compositionally biased region" description="Polar residues" evidence="1">
    <location>
        <begin position="329"/>
        <end position="341"/>
    </location>
</feature>
<protein>
    <submittedName>
        <fullName evidence="2">Protein PHYTOCHROME KINASE SUBSTRATE 4</fullName>
    </submittedName>
</protein>
<dbReference type="Proteomes" id="UP000516437">
    <property type="component" value="Chromosome 2"/>
</dbReference>
<feature type="region of interest" description="Disordered" evidence="1">
    <location>
        <begin position="324"/>
        <end position="347"/>
    </location>
</feature>
<feature type="compositionally biased region" description="Polar residues" evidence="1">
    <location>
        <begin position="236"/>
        <end position="261"/>
    </location>
</feature>
<sequence length="558" mass="61308">MERETVPKTFNGSLSQKIYNLGKKDACISHLQPDERIADEISIFDAHQYFNESCNSGTHRVSCNTRVSPMFNVNVLNPERISERFDPSAVPSRFSSDSTSVDGYTNGRNYVARSFHTATPTASSEASWNSQTGLLSNPPGAILVSMQNANHDENKIKLRCGSSTANWLFRRKCPCSGKKSVRVKEKAQEPKTPPQPPPARLLSNHYYSTTRVDLKRQNPMSQEKISVMGLDRAANRSGSDNTSTTQNEWGQSLFPSNQHGQRATVLASGRPFSSVDRGAGFTFPILHPSSPSPLKLQVLNGGVSINEPPRHSLEVFRPSHETLPVVSRSKPSQSFTFSTSPKARPVDDEVASDASSDLFEIESFSTHTTSYPTTYHRGDSPDEASSFDARRLAPNGSFLYTRRSLDEPMTPSAINDIDRTEWYEPSEASIDWSVTTAEGFDRASVANMSMTASELEKADDERMIMQGRRDQRLPEKSKGRPLSASSSGHGLLLSCRSEKAVSVGPNPVKCLFAAEGLREGPPPSVKSTMRHVGSRPPVPNKPMSARSHSARVSLPFAT</sequence>
<feature type="region of interest" description="Disordered" evidence="1">
    <location>
        <begin position="179"/>
        <end position="202"/>
    </location>
</feature>
<dbReference type="EMBL" id="RXIC02000020">
    <property type="protein sequence ID" value="KAB1223213.1"/>
    <property type="molecule type" value="Genomic_DNA"/>
</dbReference>
<reference evidence="2 3" key="1">
    <citation type="journal article" date="2019" name="Plant Biotechnol. J.">
        <title>The red bayberry genome and genetic basis of sex determination.</title>
        <authorList>
            <person name="Jia H.M."/>
            <person name="Jia H.J."/>
            <person name="Cai Q.L."/>
            <person name="Wang Y."/>
            <person name="Zhao H.B."/>
            <person name="Yang W.F."/>
            <person name="Wang G.Y."/>
            <person name="Li Y.H."/>
            <person name="Zhan D.L."/>
            <person name="Shen Y.T."/>
            <person name="Niu Q.F."/>
            <person name="Chang L."/>
            <person name="Qiu J."/>
            <person name="Zhao L."/>
            <person name="Xie H.B."/>
            <person name="Fu W.Y."/>
            <person name="Jin J."/>
            <person name="Li X.W."/>
            <person name="Jiao Y."/>
            <person name="Zhou C.C."/>
            <person name="Tu T."/>
            <person name="Chai C.Y."/>
            <person name="Gao J.L."/>
            <person name="Fan L.J."/>
            <person name="van de Weg E."/>
            <person name="Wang J.Y."/>
            <person name="Gao Z.S."/>
        </authorList>
    </citation>
    <scope>NUCLEOTIDE SEQUENCE [LARGE SCALE GENOMIC DNA]</scope>
    <source>
        <tissue evidence="2">Leaves</tissue>
    </source>
</reference>
<evidence type="ECO:0000313" key="3">
    <source>
        <dbReference type="Proteomes" id="UP000516437"/>
    </source>
</evidence>
<feature type="region of interest" description="Disordered" evidence="1">
    <location>
        <begin position="468"/>
        <end position="489"/>
    </location>
</feature>
<dbReference type="AlphaFoldDB" id="A0A6A1WED0"/>
<dbReference type="InterPro" id="IPR039615">
    <property type="entry name" value="PKS"/>
</dbReference>
<evidence type="ECO:0000256" key="1">
    <source>
        <dbReference type="SAM" id="MobiDB-lite"/>
    </source>
</evidence>
<evidence type="ECO:0000313" key="2">
    <source>
        <dbReference type="EMBL" id="KAB1223213.1"/>
    </source>
</evidence>
<comment type="caution">
    <text evidence="2">The sequence shown here is derived from an EMBL/GenBank/DDBJ whole genome shotgun (WGS) entry which is preliminary data.</text>
</comment>
<feature type="region of interest" description="Disordered" evidence="1">
    <location>
        <begin position="370"/>
        <end position="390"/>
    </location>
</feature>
<feature type="compositionally biased region" description="Basic and acidic residues" evidence="1">
    <location>
        <begin position="468"/>
        <end position="478"/>
    </location>
</feature>
<gene>
    <name evidence="2" type="ORF">CJ030_MR2G003170</name>
</gene>
<organism evidence="2 3">
    <name type="scientific">Morella rubra</name>
    <name type="common">Chinese bayberry</name>
    <dbReference type="NCBI Taxonomy" id="262757"/>
    <lineage>
        <taxon>Eukaryota</taxon>
        <taxon>Viridiplantae</taxon>
        <taxon>Streptophyta</taxon>
        <taxon>Embryophyta</taxon>
        <taxon>Tracheophyta</taxon>
        <taxon>Spermatophyta</taxon>
        <taxon>Magnoliopsida</taxon>
        <taxon>eudicotyledons</taxon>
        <taxon>Gunneridae</taxon>
        <taxon>Pentapetalae</taxon>
        <taxon>rosids</taxon>
        <taxon>fabids</taxon>
        <taxon>Fagales</taxon>
        <taxon>Myricaceae</taxon>
        <taxon>Morella</taxon>
    </lineage>
</organism>
<feature type="region of interest" description="Disordered" evidence="1">
    <location>
        <begin position="233"/>
        <end position="263"/>
    </location>
</feature>
<keyword evidence="2" id="KW-0418">Kinase</keyword>
<dbReference type="GO" id="GO:0016301">
    <property type="term" value="F:kinase activity"/>
    <property type="evidence" value="ECO:0007669"/>
    <property type="project" value="UniProtKB-KW"/>
</dbReference>
<dbReference type="GO" id="GO:0009638">
    <property type="term" value="P:phototropism"/>
    <property type="evidence" value="ECO:0007669"/>
    <property type="project" value="InterPro"/>
</dbReference>
<feature type="region of interest" description="Disordered" evidence="1">
    <location>
        <begin position="516"/>
        <end position="558"/>
    </location>
</feature>
<name>A0A6A1WED0_9ROSI</name>
<proteinExistence type="predicted"/>
<keyword evidence="3" id="KW-1185">Reference proteome</keyword>
<dbReference type="PANTHER" id="PTHR33781">
    <property type="entry name" value="PROTEIN PHYTOCHROME KINASE SUBSTRATE 1-RELATED"/>
    <property type="match status" value="1"/>
</dbReference>